<dbReference type="SUPFAM" id="SSF52540">
    <property type="entry name" value="P-loop containing nucleoside triphosphate hydrolases"/>
    <property type="match status" value="1"/>
</dbReference>
<dbReference type="eggNOG" id="COG3172">
    <property type="taxonomic scope" value="Bacteria"/>
</dbReference>
<dbReference type="OrthoDB" id="9151999at2"/>
<dbReference type="PANTHER" id="PTHR37512:SF1">
    <property type="entry name" value="NADR_TTD14 AAA DOMAIN-CONTAINING PROTEIN"/>
    <property type="match status" value="1"/>
</dbReference>
<dbReference type="PANTHER" id="PTHR37512">
    <property type="entry name" value="TRIFUNCTIONAL NAD BIOSYNTHESIS/REGULATOR PROTEIN NADR"/>
    <property type="match status" value="1"/>
</dbReference>
<evidence type="ECO:0000313" key="2">
    <source>
        <dbReference type="EMBL" id="EOZ92203.1"/>
    </source>
</evidence>
<dbReference type="Gene3D" id="3.40.50.300">
    <property type="entry name" value="P-loop containing nucleotide triphosphate hydrolases"/>
    <property type="match status" value="1"/>
</dbReference>
<evidence type="ECO:0000259" key="1">
    <source>
        <dbReference type="Pfam" id="PF13521"/>
    </source>
</evidence>
<dbReference type="EMBL" id="ALWO02000052">
    <property type="protein sequence ID" value="EOZ92203.1"/>
    <property type="molecule type" value="Genomic_DNA"/>
</dbReference>
<accession>S2DQP6</accession>
<name>S2DQP6_INDAL</name>
<dbReference type="GO" id="GO:0050262">
    <property type="term" value="F:ribosylnicotinamide kinase activity"/>
    <property type="evidence" value="ECO:0007669"/>
    <property type="project" value="UniProtKB-EC"/>
</dbReference>
<dbReference type="STRING" id="1189612.A33Q_4296"/>
<organism evidence="2 3">
    <name type="scientific">Indibacter alkaliphilus (strain CCUG 57479 / KCTC 22604 / LW1)</name>
    <dbReference type="NCBI Taxonomy" id="1189612"/>
    <lineage>
        <taxon>Bacteria</taxon>
        <taxon>Pseudomonadati</taxon>
        <taxon>Bacteroidota</taxon>
        <taxon>Cytophagia</taxon>
        <taxon>Cytophagales</taxon>
        <taxon>Cyclobacteriaceae</taxon>
    </lineage>
</organism>
<dbReference type="InterPro" id="IPR052735">
    <property type="entry name" value="NAD_biosynth-regulator"/>
</dbReference>
<feature type="domain" description="NadR/Ttd14 AAA" evidence="1">
    <location>
        <begin position="4"/>
        <end position="160"/>
    </location>
</feature>
<keyword evidence="2" id="KW-0808">Transferase</keyword>
<proteinExistence type="predicted"/>
<evidence type="ECO:0000313" key="3">
    <source>
        <dbReference type="Proteomes" id="UP000006073"/>
    </source>
</evidence>
<keyword evidence="3" id="KW-1185">Reference proteome</keyword>
<keyword evidence="2" id="KW-0418">Kinase</keyword>
<dbReference type="RefSeq" id="WP_009032966.1">
    <property type="nucleotide sequence ID" value="NZ_ALWO02000052.1"/>
</dbReference>
<dbReference type="Pfam" id="PF13521">
    <property type="entry name" value="AAA_28"/>
    <property type="match status" value="1"/>
</dbReference>
<dbReference type="Proteomes" id="UP000006073">
    <property type="component" value="Unassembled WGS sequence"/>
</dbReference>
<dbReference type="InterPro" id="IPR038727">
    <property type="entry name" value="NadR/Ttd14_AAA_dom"/>
</dbReference>
<sequence length="176" mass="20509">MLKKVVILGPESTGKSTLAEALAKHFDCPWVPEFAREYVAKLTRPYTFDDLEEIARGQIRLEDLTALSTEQLLICDTDLLVLKVWSQHKYGTVSPWIEEQIGKRKYDLYLVTDIDIPWSADPQREYPEPEMRQYFFDWYKKLAAESGVPYRIISGKEKERKALAVQIIQEQLIKIN</sequence>
<dbReference type="InterPro" id="IPR027417">
    <property type="entry name" value="P-loop_NTPase"/>
</dbReference>
<reference evidence="2 3" key="1">
    <citation type="journal article" date="2013" name="Genome Announc.">
        <title>Draft Genome Sequence of Indibacter alkaliphilus Strain LW1T, Isolated from Lonar Lake, a Haloalkaline Lake in the Buldana District of Maharashtra, India.</title>
        <authorList>
            <person name="Singh A."/>
            <person name="Kumar Jangir P."/>
            <person name="Sharma R."/>
            <person name="Singh A."/>
            <person name="Kumar Pinnaka A."/>
            <person name="Shivaji S."/>
        </authorList>
    </citation>
    <scope>NUCLEOTIDE SEQUENCE [LARGE SCALE GENOMIC DNA]</scope>
    <source>
        <strain evidence="3">CCUG 57479 / KCTC 22604 / LW1</strain>
    </source>
</reference>
<dbReference type="AlphaFoldDB" id="S2DQP6"/>
<comment type="caution">
    <text evidence="2">The sequence shown here is derived from an EMBL/GenBank/DDBJ whole genome shotgun (WGS) entry which is preliminary data.</text>
</comment>
<dbReference type="EC" id="2.7.1.22" evidence="2"/>
<gene>
    <name evidence="2" type="ORF">A33Q_4296</name>
</gene>
<protein>
    <submittedName>
        <fullName evidence="2">Ribosylnicotinamide kinase</fullName>
        <ecNumber evidence="2">2.7.1.22</ecNumber>
    </submittedName>
</protein>